<dbReference type="SMART" id="SM00248">
    <property type="entry name" value="ANK"/>
    <property type="match status" value="2"/>
</dbReference>
<keyword evidence="2 3" id="KW-0040">ANK repeat</keyword>
<dbReference type="PANTHER" id="PTHR24166:SF48">
    <property type="entry name" value="PROTEIN VAPYRIN"/>
    <property type="match status" value="1"/>
</dbReference>
<comment type="caution">
    <text evidence="6">The sequence shown here is derived from an EMBL/GenBank/DDBJ whole genome shotgun (WGS) entry which is preliminary data.</text>
</comment>
<evidence type="ECO:0000256" key="1">
    <source>
        <dbReference type="ARBA" id="ARBA00022737"/>
    </source>
</evidence>
<evidence type="ECO:0000256" key="4">
    <source>
        <dbReference type="SAM" id="SignalP"/>
    </source>
</evidence>
<reference evidence="6 7" key="3">
    <citation type="submission" date="2022-01" db="EMBL/GenBank/DDBJ databases">
        <authorList>
            <person name="Zhou L.Y."/>
        </authorList>
    </citation>
    <scope>NUCLEOTIDE SEQUENCE [LARGE SCALE GENOMIC DNA]</scope>
    <source>
        <strain evidence="6 7">TLK-CK17</strain>
    </source>
</reference>
<keyword evidence="7" id="KW-1185">Reference proteome</keyword>
<evidence type="ECO:0000313" key="7">
    <source>
        <dbReference type="Proteomes" id="UP001430796"/>
    </source>
</evidence>
<evidence type="ECO:0000256" key="3">
    <source>
        <dbReference type="PROSITE-ProRule" id="PRU00023"/>
    </source>
</evidence>
<dbReference type="Proteomes" id="UP001430796">
    <property type="component" value="Unassembled WGS sequence"/>
</dbReference>
<dbReference type="SUPFAM" id="SSF48403">
    <property type="entry name" value="Ankyrin repeat"/>
    <property type="match status" value="1"/>
</dbReference>
<dbReference type="InterPro" id="IPR036770">
    <property type="entry name" value="Ankyrin_rpt-contain_sf"/>
</dbReference>
<sequence>MKASAVAGNVAVLACSLLSSCAQPSQGASVHEVDWPVCNREQLLGHVPDRDAVQAHREIELPVLRYPFGTQRDRWGLQLRVRVDETGRVVCHEDKDESGMARPLSEVQRAGLKALRYRPFVLDGRPVAAIVTEEIAEEERPQRPVPMPQAPLERVRIGLERSACLGSCPMYRVEIRGDGQAVYEGRRFVAVEGRHAYRVPVEDVARLVESAREKALWSMRPAYLAEITDQPGYTVTLDVGGEVHRIEDYVGQKAGMPRVVSAFEDEIDAVARADGWVNLSGEAVKWLQEEGFDFESEAGAALLARAVERDGSSEGVVRLIELGTPIEGATRNTRFEGEFRPLMEMASRNGRLAVVEALIARGALETGGRVDQARIDAAFRAAIMGGRLDVVEAVWNASGPRRRPALEFDDVSPGEPTVRKRSPVTLLLSNDRYRKIPWQGREIAEWLAGKGCDLTAAAADGKTLLHIAAAANDARFVRYLLDRGLDASAPGTYGLPALAGTSDEDIALMLLEAGTDPAEVAGFSRYAEDRYWQRVLAWLDAHDNH</sequence>
<dbReference type="PANTHER" id="PTHR24166">
    <property type="entry name" value="ROLLING PEBBLES, ISOFORM B"/>
    <property type="match status" value="1"/>
</dbReference>
<dbReference type="InterPro" id="IPR045497">
    <property type="entry name" value="DUF6438"/>
</dbReference>
<feature type="chain" id="PRO_5045915571" evidence="4">
    <location>
        <begin position="28"/>
        <end position="545"/>
    </location>
</feature>
<evidence type="ECO:0000256" key="2">
    <source>
        <dbReference type="ARBA" id="ARBA00023043"/>
    </source>
</evidence>
<dbReference type="PROSITE" id="PS50297">
    <property type="entry name" value="ANK_REP_REGION"/>
    <property type="match status" value="1"/>
</dbReference>
<protein>
    <submittedName>
        <fullName evidence="6">Ankyrin repeat domain-containing protein</fullName>
    </submittedName>
</protein>
<name>A0ABS9HTJ5_9GAMM</name>
<keyword evidence="4" id="KW-0732">Signal</keyword>
<reference evidence="6 7" key="1">
    <citation type="submission" date="2022-01" db="EMBL/GenBank/DDBJ databases">
        <title>Lysobacter chinensis sp. nov., a bacterium isolated from cow dung compost.</title>
        <authorList>
            <person name="Liu Y."/>
        </authorList>
    </citation>
    <scope>NUCLEOTIDE SEQUENCE [LARGE SCALE GENOMIC DNA]</scope>
    <source>
        <strain evidence="6 7">TLK-CK17</strain>
    </source>
</reference>
<evidence type="ECO:0000313" key="6">
    <source>
        <dbReference type="EMBL" id="MCF7222226.1"/>
    </source>
</evidence>
<dbReference type="PROSITE" id="PS50088">
    <property type="entry name" value="ANK_REPEAT"/>
    <property type="match status" value="1"/>
</dbReference>
<dbReference type="Gene3D" id="1.25.40.20">
    <property type="entry name" value="Ankyrin repeat-containing domain"/>
    <property type="match status" value="1"/>
</dbReference>
<gene>
    <name evidence="6" type="ORF">L3V18_10575</name>
</gene>
<organism evidence="6 7">
    <name type="scientific">Marilutibacter chinensis</name>
    <dbReference type="NCBI Taxonomy" id="2912247"/>
    <lineage>
        <taxon>Bacteria</taxon>
        <taxon>Pseudomonadati</taxon>
        <taxon>Pseudomonadota</taxon>
        <taxon>Gammaproteobacteria</taxon>
        <taxon>Lysobacterales</taxon>
        <taxon>Lysobacteraceae</taxon>
        <taxon>Marilutibacter</taxon>
    </lineage>
</organism>
<keyword evidence="1" id="KW-0677">Repeat</keyword>
<reference evidence="7" key="2">
    <citation type="submission" date="2022-01" db="EMBL/GenBank/DDBJ databases">
        <title>Lysobacter chinensis sp. nov., a bacterium isolated from cow dung compost.</title>
        <authorList>
            <person name="Zhou L.Y."/>
        </authorList>
    </citation>
    <scope>NUCLEOTIDE SEQUENCE [LARGE SCALE GENOMIC DNA]</scope>
    <source>
        <strain evidence="7">TLK-CK17</strain>
    </source>
</reference>
<feature type="domain" description="DUF6438" evidence="5">
    <location>
        <begin position="156"/>
        <end position="270"/>
    </location>
</feature>
<dbReference type="InterPro" id="IPR002110">
    <property type="entry name" value="Ankyrin_rpt"/>
</dbReference>
<dbReference type="Pfam" id="PF20033">
    <property type="entry name" value="DUF6438"/>
    <property type="match status" value="1"/>
</dbReference>
<proteinExistence type="predicted"/>
<feature type="repeat" description="ANK" evidence="3">
    <location>
        <begin position="460"/>
        <end position="492"/>
    </location>
</feature>
<dbReference type="EMBL" id="JAKJPO010000005">
    <property type="protein sequence ID" value="MCF7222226.1"/>
    <property type="molecule type" value="Genomic_DNA"/>
</dbReference>
<accession>A0ABS9HTJ5</accession>
<evidence type="ECO:0000259" key="5">
    <source>
        <dbReference type="Pfam" id="PF20033"/>
    </source>
</evidence>
<dbReference type="InterPro" id="IPR050889">
    <property type="entry name" value="Dendritic_Spine_Reg/Scaffold"/>
</dbReference>
<feature type="signal peptide" evidence="4">
    <location>
        <begin position="1"/>
        <end position="27"/>
    </location>
</feature>
<dbReference type="PROSITE" id="PS51257">
    <property type="entry name" value="PROKAR_LIPOPROTEIN"/>
    <property type="match status" value="1"/>
</dbReference>
<dbReference type="Pfam" id="PF12796">
    <property type="entry name" value="Ank_2"/>
    <property type="match status" value="1"/>
</dbReference>
<dbReference type="RefSeq" id="WP_237054655.1">
    <property type="nucleotide sequence ID" value="NZ_JAKJPO010000005.1"/>
</dbReference>